<accession>A0A0S2M106</accession>
<dbReference type="AlphaFoldDB" id="A0A0S2M106"/>
<proteinExistence type="predicted"/>
<feature type="region of interest" description="Disordered" evidence="1">
    <location>
        <begin position="50"/>
        <end position="70"/>
    </location>
</feature>
<dbReference type="Proteomes" id="UP000059574">
    <property type="component" value="Chromosome"/>
</dbReference>
<reference evidence="3" key="1">
    <citation type="submission" date="2015-11" db="EMBL/GenBank/DDBJ databases">
        <authorList>
            <person name="Kumar R."/>
            <person name="Singh D."/>
            <person name="Swarnkar M.K."/>
            <person name="Singh A.K."/>
            <person name="Kumar S."/>
        </authorList>
    </citation>
    <scope>NUCLEOTIDE SEQUENCE [LARGE SCALE GENOMIC DNA]</scope>
    <source>
        <strain evidence="3">ERGS4:06</strain>
    </source>
</reference>
<gene>
    <name evidence="2" type="ORF">AS189_13490</name>
</gene>
<evidence type="ECO:0000313" key="2">
    <source>
        <dbReference type="EMBL" id="ALO67326.1"/>
    </source>
</evidence>
<organism evidence="2 3">
    <name type="scientific">Arthrobacter alpinus</name>
    <dbReference type="NCBI Taxonomy" id="656366"/>
    <lineage>
        <taxon>Bacteria</taxon>
        <taxon>Bacillati</taxon>
        <taxon>Actinomycetota</taxon>
        <taxon>Actinomycetes</taxon>
        <taxon>Micrococcales</taxon>
        <taxon>Micrococcaceae</taxon>
        <taxon>Arthrobacter</taxon>
    </lineage>
</organism>
<sequence length="70" mass="8016">MTRILGRHEEPLLAWFDPVTGELIRAQGASGRRYERDRAGELIHIDVKKVRPDSRRRRVEGPGPESDRGP</sequence>
<dbReference type="EMBL" id="CP013200">
    <property type="protein sequence ID" value="ALO67326.1"/>
    <property type="molecule type" value="Genomic_DNA"/>
</dbReference>
<protein>
    <submittedName>
        <fullName evidence="2">Uncharacterized protein</fullName>
    </submittedName>
</protein>
<evidence type="ECO:0000256" key="1">
    <source>
        <dbReference type="SAM" id="MobiDB-lite"/>
    </source>
</evidence>
<evidence type="ECO:0000313" key="3">
    <source>
        <dbReference type="Proteomes" id="UP000059574"/>
    </source>
</evidence>
<reference evidence="2 3" key="2">
    <citation type="journal article" date="2016" name="J. Biotechnol.">
        <title>Complete genome sequence of Arthrobacter alpinus ERGS4:06, a yellow pigmented bacterium tolerant to cold and radiations isolated from Sikkim Himalaya.</title>
        <authorList>
            <person name="Kumar R."/>
            <person name="Singh D."/>
            <person name="Swarnkar M.K."/>
            <person name="Singh A.K."/>
            <person name="Kumar S."/>
        </authorList>
    </citation>
    <scope>NUCLEOTIDE SEQUENCE [LARGE SCALE GENOMIC DNA]</scope>
    <source>
        <strain evidence="2 3">ERGS4:06</strain>
    </source>
</reference>
<name>A0A0S2M106_9MICC</name>